<organism evidence="2 3">
    <name type="scientific">Flavimaribacter sediminis</name>
    <dbReference type="NCBI Taxonomy" id="2865987"/>
    <lineage>
        <taxon>Bacteria</taxon>
        <taxon>Pseudomonadati</taxon>
        <taxon>Pseudomonadota</taxon>
        <taxon>Alphaproteobacteria</taxon>
        <taxon>Hyphomicrobiales</taxon>
        <taxon>Rhizobiaceae</taxon>
        <taxon>Flavimaribacter</taxon>
    </lineage>
</organism>
<reference evidence="2" key="1">
    <citation type="submission" date="2021-08" db="EMBL/GenBank/DDBJ databases">
        <title>Hoeflea bacterium WL0058 sp. nov., isolated from the sediment.</title>
        <authorList>
            <person name="Wang L."/>
            <person name="Zhang D."/>
        </authorList>
    </citation>
    <scope>NUCLEOTIDE SEQUENCE</scope>
    <source>
        <strain evidence="2">WL0058</strain>
    </source>
</reference>
<name>A0AAE2ZRX6_9HYPH</name>
<dbReference type="InterPro" id="IPR014710">
    <property type="entry name" value="RmlC-like_jellyroll"/>
</dbReference>
<dbReference type="SUPFAM" id="SSF51206">
    <property type="entry name" value="cAMP-binding domain-like"/>
    <property type="match status" value="1"/>
</dbReference>
<proteinExistence type="predicted"/>
<dbReference type="CDD" id="cd00038">
    <property type="entry name" value="CAP_ED"/>
    <property type="match status" value="1"/>
</dbReference>
<dbReference type="InterPro" id="IPR018490">
    <property type="entry name" value="cNMP-bd_dom_sf"/>
</dbReference>
<evidence type="ECO:0000313" key="3">
    <source>
        <dbReference type="Proteomes" id="UP001196509"/>
    </source>
</evidence>
<dbReference type="RefSeq" id="WP_220230482.1">
    <property type="nucleotide sequence ID" value="NZ_JAICBX010000004.1"/>
</dbReference>
<evidence type="ECO:0000313" key="2">
    <source>
        <dbReference type="EMBL" id="MBW8639777.1"/>
    </source>
</evidence>
<accession>A0AAE2ZRX6</accession>
<comment type="caution">
    <text evidence="2">The sequence shown here is derived from an EMBL/GenBank/DDBJ whole genome shotgun (WGS) entry which is preliminary data.</text>
</comment>
<keyword evidence="3" id="KW-1185">Reference proteome</keyword>
<dbReference type="EMBL" id="JAICBX010000004">
    <property type="protein sequence ID" value="MBW8639777.1"/>
    <property type="molecule type" value="Genomic_DNA"/>
</dbReference>
<dbReference type="InterPro" id="IPR000595">
    <property type="entry name" value="cNMP-bd_dom"/>
</dbReference>
<protein>
    <submittedName>
        <fullName evidence="2">Crp/Fnr family transcriptional regulator</fullName>
    </submittedName>
</protein>
<sequence length="193" mass="21525">MTGLAAEALMNRVARGPLPDWRVFAEAFSVSRVAAGASVFRPGDQDRRIFIVRSGLIKLVYTLPDGEEWIKSFIAEEKFFACSSTLQSGAAAGFGAEAMEPSELEHCDFSVLERLAGQHIEWARVLNALLLDFAAKKEERERVFLTLKPADRFVWLKSTMPSLVERVPQKDLAAYLGVTPVGLNRIIKRLEKD</sequence>
<dbReference type="AlphaFoldDB" id="A0AAE2ZRX6"/>
<dbReference type="Pfam" id="PF00027">
    <property type="entry name" value="cNMP_binding"/>
    <property type="match status" value="1"/>
</dbReference>
<dbReference type="Proteomes" id="UP001196509">
    <property type="component" value="Unassembled WGS sequence"/>
</dbReference>
<gene>
    <name evidence="2" type="ORF">K1W69_21465</name>
</gene>
<evidence type="ECO:0000259" key="1">
    <source>
        <dbReference type="Pfam" id="PF00027"/>
    </source>
</evidence>
<feature type="domain" description="Cyclic nucleotide-binding" evidence="1">
    <location>
        <begin position="32"/>
        <end position="115"/>
    </location>
</feature>
<dbReference type="Gene3D" id="2.60.120.10">
    <property type="entry name" value="Jelly Rolls"/>
    <property type="match status" value="1"/>
</dbReference>